<feature type="compositionally biased region" description="Basic and acidic residues" evidence="1">
    <location>
        <begin position="130"/>
        <end position="140"/>
    </location>
</feature>
<feature type="region of interest" description="Disordered" evidence="1">
    <location>
        <begin position="89"/>
        <end position="151"/>
    </location>
</feature>
<dbReference type="AlphaFoldDB" id="A0A8H7VU34"/>
<dbReference type="Proteomes" id="UP000646827">
    <property type="component" value="Unassembled WGS sequence"/>
</dbReference>
<accession>A0A8H7VU34</accession>
<sequence>MKKLHTKKKTTTVSDPNYQKHGETSSNHRQQQGTPLKGRALTAWCNRQRKELVEISQHRGTNTAKLAVNSEPSSIEKSVSAIMSGRHYFHRRKKQQQQQQLGQDNFCNDDDDDDDDDFFDVEDHQEVDDIGNKDDQKELSQHLPPTSLSTSEPVLTTIKHDEVKFGSRVALLERAVELGWIKKVFGRHRSTEDPAVSTKTEIETTVIPPADFPNEGTKSIHALVDQYHSDDSTVIVNTNKIDEKTEVESVEEQKYAHLPIFQCFYNFPATPGDTVEEPPDANPEDFSAYCDKILFGRYT</sequence>
<evidence type="ECO:0000313" key="2">
    <source>
        <dbReference type="EMBL" id="KAG2227124.1"/>
    </source>
</evidence>
<proteinExistence type="predicted"/>
<evidence type="ECO:0000313" key="3">
    <source>
        <dbReference type="Proteomes" id="UP000646827"/>
    </source>
</evidence>
<name>A0A8H7VU34_9FUNG</name>
<reference evidence="2 3" key="1">
    <citation type="submission" date="2020-12" db="EMBL/GenBank/DDBJ databases">
        <title>Metabolic potential, ecology and presence of endohyphal bacteria is reflected in genomic diversity of Mucoromycotina.</title>
        <authorList>
            <person name="Muszewska A."/>
            <person name="Okrasinska A."/>
            <person name="Steczkiewicz K."/>
            <person name="Drgas O."/>
            <person name="Orlowska M."/>
            <person name="Perlinska-Lenart U."/>
            <person name="Aleksandrzak-Piekarczyk T."/>
            <person name="Szatraj K."/>
            <person name="Zielenkiewicz U."/>
            <person name="Pilsyk S."/>
            <person name="Malc E."/>
            <person name="Mieczkowski P."/>
            <person name="Kruszewska J.S."/>
            <person name="Biernat P."/>
            <person name="Pawlowska J."/>
        </authorList>
    </citation>
    <scope>NUCLEOTIDE SEQUENCE [LARGE SCALE GENOMIC DNA]</scope>
    <source>
        <strain evidence="2 3">CBS 142.35</strain>
    </source>
</reference>
<gene>
    <name evidence="2" type="ORF">INT45_003854</name>
</gene>
<feature type="compositionally biased region" description="Polar residues" evidence="1">
    <location>
        <begin position="24"/>
        <end position="34"/>
    </location>
</feature>
<feature type="compositionally biased region" description="Basic residues" evidence="1">
    <location>
        <begin position="1"/>
        <end position="10"/>
    </location>
</feature>
<comment type="caution">
    <text evidence="2">The sequence shown here is derived from an EMBL/GenBank/DDBJ whole genome shotgun (WGS) entry which is preliminary data.</text>
</comment>
<feature type="region of interest" description="Disordered" evidence="1">
    <location>
        <begin position="1"/>
        <end position="42"/>
    </location>
</feature>
<feature type="compositionally biased region" description="Acidic residues" evidence="1">
    <location>
        <begin position="107"/>
        <end position="129"/>
    </location>
</feature>
<keyword evidence="3" id="KW-1185">Reference proteome</keyword>
<dbReference type="OrthoDB" id="2264794at2759"/>
<evidence type="ECO:0000256" key="1">
    <source>
        <dbReference type="SAM" id="MobiDB-lite"/>
    </source>
</evidence>
<dbReference type="EMBL" id="JAEPRB010000010">
    <property type="protein sequence ID" value="KAG2227124.1"/>
    <property type="molecule type" value="Genomic_DNA"/>
</dbReference>
<protein>
    <submittedName>
        <fullName evidence="2">Uncharacterized protein</fullName>
    </submittedName>
</protein>
<organism evidence="2 3">
    <name type="scientific">Circinella minor</name>
    <dbReference type="NCBI Taxonomy" id="1195481"/>
    <lineage>
        <taxon>Eukaryota</taxon>
        <taxon>Fungi</taxon>
        <taxon>Fungi incertae sedis</taxon>
        <taxon>Mucoromycota</taxon>
        <taxon>Mucoromycotina</taxon>
        <taxon>Mucoromycetes</taxon>
        <taxon>Mucorales</taxon>
        <taxon>Lichtheimiaceae</taxon>
        <taxon>Circinella</taxon>
    </lineage>
</organism>
<feature type="compositionally biased region" description="Low complexity" evidence="1">
    <location>
        <begin position="96"/>
        <end position="106"/>
    </location>
</feature>